<dbReference type="InterPro" id="IPR006597">
    <property type="entry name" value="Sel1-like"/>
</dbReference>
<dbReference type="SUPFAM" id="SSF110997">
    <property type="entry name" value="Sporulation related repeat"/>
    <property type="match status" value="1"/>
</dbReference>
<dbReference type="Gene3D" id="3.30.70.1070">
    <property type="entry name" value="Sporulation related repeat"/>
    <property type="match status" value="1"/>
</dbReference>
<dbReference type="PANTHER" id="PTHR11102">
    <property type="entry name" value="SEL-1-LIKE PROTEIN"/>
    <property type="match status" value="1"/>
</dbReference>
<sequence>MMKRTLSGKLLLIAGLLWGTQCAAAVDPVQAGYRAFEQQQWRDAYEYWVPEADRGNAEAQFYLSRLFRDGLGVEPSEVTALTLLMLAAEGGHAAAAYRLGNLYHTGELIEQDGERALYWWRRAAGQGDVAAQLRLAALHYLGWMVEPDHEKTLEWYRRAADNGSQRALVMLDHLEFADSPIYSGSVDVMQVAVSDAALRLMATGVAASGTGSDAVTLVASRQSARLLGQTVTPADLAVDESALLSATPTGDVAVVASQNDLAWIEDQPEDNFTLQLFSSDKRESAERVARMLKSSWRVAIFPFDRFGYRWFGVLAGSFDSMQQATQAKDRLLADNPIESPWIRRFQNVRKRD</sequence>
<protein>
    <recommendedName>
        <fullName evidence="2">SPOR domain-containing protein</fullName>
    </recommendedName>
</protein>
<accession>A0A2N6D0Q3</accession>
<evidence type="ECO:0000256" key="1">
    <source>
        <dbReference type="SAM" id="SignalP"/>
    </source>
</evidence>
<dbReference type="InterPro" id="IPR007730">
    <property type="entry name" value="SPOR-like_dom"/>
</dbReference>
<proteinExistence type="predicted"/>
<dbReference type="EMBL" id="PKUN01000002">
    <property type="protein sequence ID" value="PLX63241.1"/>
    <property type="molecule type" value="Genomic_DNA"/>
</dbReference>
<dbReference type="InterPro" id="IPR050767">
    <property type="entry name" value="Sel1_AlgK"/>
</dbReference>
<evidence type="ECO:0000259" key="2">
    <source>
        <dbReference type="PROSITE" id="PS51724"/>
    </source>
</evidence>
<dbReference type="PROSITE" id="PS51724">
    <property type="entry name" value="SPOR"/>
    <property type="match status" value="1"/>
</dbReference>
<dbReference type="Proteomes" id="UP000235015">
    <property type="component" value="Unassembled WGS sequence"/>
</dbReference>
<feature type="chain" id="PRO_5014633289" description="SPOR domain-containing protein" evidence="1">
    <location>
        <begin position="26"/>
        <end position="352"/>
    </location>
</feature>
<keyword evidence="1" id="KW-0732">Signal</keyword>
<dbReference type="AlphaFoldDB" id="A0A2N6D0Q3"/>
<feature type="domain" description="SPOR" evidence="2">
    <location>
        <begin position="266"/>
        <end position="344"/>
    </location>
</feature>
<dbReference type="PANTHER" id="PTHR11102:SF160">
    <property type="entry name" value="ERAD-ASSOCIATED E3 UBIQUITIN-PROTEIN LIGASE COMPONENT HRD3"/>
    <property type="match status" value="1"/>
</dbReference>
<feature type="signal peptide" evidence="1">
    <location>
        <begin position="1"/>
        <end position="25"/>
    </location>
</feature>
<gene>
    <name evidence="3" type="ORF">C0630_03585</name>
</gene>
<dbReference type="SMART" id="SM00671">
    <property type="entry name" value="SEL1"/>
    <property type="match status" value="3"/>
</dbReference>
<organism evidence="3 4">
    <name type="scientific">Sedimenticola selenatireducens</name>
    <dbReference type="NCBI Taxonomy" id="191960"/>
    <lineage>
        <taxon>Bacteria</taxon>
        <taxon>Pseudomonadati</taxon>
        <taxon>Pseudomonadota</taxon>
        <taxon>Gammaproteobacteria</taxon>
        <taxon>Chromatiales</taxon>
        <taxon>Sedimenticolaceae</taxon>
        <taxon>Sedimenticola</taxon>
    </lineage>
</organism>
<evidence type="ECO:0000313" key="4">
    <source>
        <dbReference type="Proteomes" id="UP000235015"/>
    </source>
</evidence>
<dbReference type="STRING" id="1111735.GCA_000428045_01360"/>
<reference evidence="3 4" key="1">
    <citation type="submission" date="2017-11" db="EMBL/GenBank/DDBJ databases">
        <title>Genome-resolved metagenomics identifies genetic mobility, metabolic interactions, and unexpected diversity in perchlorate-reducing communities.</title>
        <authorList>
            <person name="Barnum T.P."/>
            <person name="Figueroa I.A."/>
            <person name="Carlstrom C.I."/>
            <person name="Lucas L.N."/>
            <person name="Engelbrektson A.L."/>
            <person name="Coates J.D."/>
        </authorList>
    </citation>
    <scope>NUCLEOTIDE SEQUENCE [LARGE SCALE GENOMIC DNA]</scope>
    <source>
        <strain evidence="3">BM301</strain>
    </source>
</reference>
<name>A0A2N6D0Q3_9GAMM</name>
<dbReference type="Gene3D" id="1.25.40.10">
    <property type="entry name" value="Tetratricopeptide repeat domain"/>
    <property type="match status" value="1"/>
</dbReference>
<dbReference type="Pfam" id="PF05036">
    <property type="entry name" value="SPOR"/>
    <property type="match status" value="1"/>
</dbReference>
<dbReference type="InterPro" id="IPR011990">
    <property type="entry name" value="TPR-like_helical_dom_sf"/>
</dbReference>
<comment type="caution">
    <text evidence="3">The sequence shown here is derived from an EMBL/GenBank/DDBJ whole genome shotgun (WGS) entry which is preliminary data.</text>
</comment>
<evidence type="ECO:0000313" key="3">
    <source>
        <dbReference type="EMBL" id="PLX63241.1"/>
    </source>
</evidence>
<dbReference type="RefSeq" id="WP_084610111.1">
    <property type="nucleotide sequence ID" value="NZ_CAXXYC010000003.1"/>
</dbReference>
<dbReference type="Pfam" id="PF08238">
    <property type="entry name" value="Sel1"/>
    <property type="match status" value="3"/>
</dbReference>
<dbReference type="GO" id="GO:0042834">
    <property type="term" value="F:peptidoglycan binding"/>
    <property type="evidence" value="ECO:0007669"/>
    <property type="project" value="InterPro"/>
</dbReference>
<dbReference type="SUPFAM" id="SSF81901">
    <property type="entry name" value="HCP-like"/>
    <property type="match status" value="1"/>
</dbReference>
<dbReference type="InterPro" id="IPR036680">
    <property type="entry name" value="SPOR-like_sf"/>
</dbReference>